<dbReference type="AlphaFoldDB" id="A0A194Q343"/>
<dbReference type="EMBL" id="KQ459579">
    <property type="protein sequence ID" value="KPI99424.1"/>
    <property type="molecule type" value="Genomic_DNA"/>
</dbReference>
<keyword evidence="3" id="KW-0862">Zinc</keyword>
<dbReference type="Pfam" id="PF04500">
    <property type="entry name" value="FLYWCH"/>
    <property type="match status" value="1"/>
</dbReference>
<evidence type="ECO:0000256" key="1">
    <source>
        <dbReference type="ARBA" id="ARBA00022723"/>
    </source>
</evidence>
<feature type="domain" description="FLYWCH-type" evidence="5">
    <location>
        <begin position="90"/>
        <end position="149"/>
    </location>
</feature>
<sequence length="196" mass="22497">MPELRVNDFTGIHSENSSELVAEIMRSHLMRETTNIFINGHKFFRHSRSFVGNRIRWTCAKKHSSSSALNDIYFGAFLYYPDFGEEGRMVITKTGCKSLMLGKYYYNGRQNAKNKHWRWYCAKYHRGCKAIVITNIDLLAKKYIGKHCHSPPDQDISGVKPEEPTPAVIPEGEALSKAPNIQRRSTLKTRRSAEQA</sequence>
<keyword evidence="7" id="KW-1185">Reference proteome</keyword>
<accession>A0A194Q343</accession>
<gene>
    <name evidence="6" type="ORF">RR46_03789</name>
</gene>
<evidence type="ECO:0000256" key="4">
    <source>
        <dbReference type="SAM" id="MobiDB-lite"/>
    </source>
</evidence>
<proteinExistence type="predicted"/>
<evidence type="ECO:0000256" key="3">
    <source>
        <dbReference type="ARBA" id="ARBA00022833"/>
    </source>
</evidence>
<dbReference type="GO" id="GO:0008270">
    <property type="term" value="F:zinc ion binding"/>
    <property type="evidence" value="ECO:0007669"/>
    <property type="project" value="UniProtKB-KW"/>
</dbReference>
<feature type="region of interest" description="Disordered" evidence="4">
    <location>
        <begin position="152"/>
        <end position="196"/>
    </location>
</feature>
<keyword evidence="1" id="KW-0479">Metal-binding</keyword>
<dbReference type="Gene3D" id="2.20.25.240">
    <property type="match status" value="1"/>
</dbReference>
<organism evidence="6 7">
    <name type="scientific">Papilio xuthus</name>
    <name type="common">Asian swallowtail butterfly</name>
    <dbReference type="NCBI Taxonomy" id="66420"/>
    <lineage>
        <taxon>Eukaryota</taxon>
        <taxon>Metazoa</taxon>
        <taxon>Ecdysozoa</taxon>
        <taxon>Arthropoda</taxon>
        <taxon>Hexapoda</taxon>
        <taxon>Insecta</taxon>
        <taxon>Pterygota</taxon>
        <taxon>Neoptera</taxon>
        <taxon>Endopterygota</taxon>
        <taxon>Lepidoptera</taxon>
        <taxon>Glossata</taxon>
        <taxon>Ditrysia</taxon>
        <taxon>Papilionoidea</taxon>
        <taxon>Papilionidae</taxon>
        <taxon>Papilioninae</taxon>
        <taxon>Papilio</taxon>
    </lineage>
</organism>
<dbReference type="Proteomes" id="UP000053268">
    <property type="component" value="Unassembled WGS sequence"/>
</dbReference>
<protein>
    <recommendedName>
        <fullName evidence="5">FLYWCH-type domain-containing protein</fullName>
    </recommendedName>
</protein>
<name>A0A194Q343_PAPXU</name>
<evidence type="ECO:0000313" key="7">
    <source>
        <dbReference type="Proteomes" id="UP000053268"/>
    </source>
</evidence>
<evidence type="ECO:0000259" key="5">
    <source>
        <dbReference type="Pfam" id="PF04500"/>
    </source>
</evidence>
<reference evidence="6 7" key="1">
    <citation type="journal article" date="2015" name="Nat. Commun.">
        <title>Outbred genome sequencing and CRISPR/Cas9 gene editing in butterflies.</title>
        <authorList>
            <person name="Li X."/>
            <person name="Fan D."/>
            <person name="Zhang W."/>
            <person name="Liu G."/>
            <person name="Zhang L."/>
            <person name="Zhao L."/>
            <person name="Fang X."/>
            <person name="Chen L."/>
            <person name="Dong Y."/>
            <person name="Chen Y."/>
            <person name="Ding Y."/>
            <person name="Zhao R."/>
            <person name="Feng M."/>
            <person name="Zhu Y."/>
            <person name="Feng Y."/>
            <person name="Jiang X."/>
            <person name="Zhu D."/>
            <person name="Xiang H."/>
            <person name="Feng X."/>
            <person name="Li S."/>
            <person name="Wang J."/>
            <person name="Zhang G."/>
            <person name="Kronforst M.R."/>
            <person name="Wang W."/>
        </authorList>
    </citation>
    <scope>NUCLEOTIDE SEQUENCE [LARGE SCALE GENOMIC DNA]</scope>
    <source>
        <strain evidence="6">Ya'a_city_454_Px</strain>
        <tissue evidence="6">Whole body</tissue>
    </source>
</reference>
<dbReference type="InterPro" id="IPR007588">
    <property type="entry name" value="Znf_FLYWCH"/>
</dbReference>
<evidence type="ECO:0000313" key="6">
    <source>
        <dbReference type="EMBL" id="KPI99424.1"/>
    </source>
</evidence>
<keyword evidence="2" id="KW-0863">Zinc-finger</keyword>
<evidence type="ECO:0000256" key="2">
    <source>
        <dbReference type="ARBA" id="ARBA00022771"/>
    </source>
</evidence>